<evidence type="ECO:0000256" key="5">
    <source>
        <dbReference type="RuleBase" id="RU000499"/>
    </source>
</evidence>
<dbReference type="PROSITE" id="PS51355">
    <property type="entry name" value="GLUTATHIONE_PEROXID_3"/>
    <property type="match status" value="1"/>
</dbReference>
<dbReference type="EMBL" id="NCKU01015779">
    <property type="protein sequence ID" value="RWR99310.1"/>
    <property type="molecule type" value="Genomic_DNA"/>
</dbReference>
<evidence type="ECO:0000313" key="6">
    <source>
        <dbReference type="EMBL" id="RWR99258.1"/>
    </source>
</evidence>
<dbReference type="SUPFAM" id="SSF52833">
    <property type="entry name" value="Thioredoxin-like"/>
    <property type="match status" value="1"/>
</dbReference>
<comment type="caution">
    <text evidence="7">The sequence shown here is derived from an EMBL/GenBank/DDBJ whole genome shotgun (WGS) entry which is preliminary data.</text>
</comment>
<evidence type="ECO:0000256" key="4">
    <source>
        <dbReference type="ARBA" id="ARBA00023002"/>
    </source>
</evidence>
<dbReference type="OrthoDB" id="446890at2759"/>
<evidence type="ECO:0000256" key="3">
    <source>
        <dbReference type="ARBA" id="ARBA00022933"/>
    </source>
</evidence>
<dbReference type="InterPro" id="IPR036249">
    <property type="entry name" value="Thioredoxin-like_sf"/>
</dbReference>
<dbReference type="GO" id="GO:0004601">
    <property type="term" value="F:peroxidase activity"/>
    <property type="evidence" value="ECO:0007669"/>
    <property type="project" value="UniProtKB-KW"/>
</dbReference>
<dbReference type="PANTHER" id="PTHR11592:SF134">
    <property type="entry name" value="PHOSPHOLIPID HYDROPEROXIDE GLUTATHIONE PEROXIDASE"/>
    <property type="match status" value="1"/>
</dbReference>
<comment type="similarity">
    <text evidence="1 5">Belongs to the glutathione peroxidase family.</text>
</comment>
<feature type="non-terminal residue" evidence="7">
    <location>
        <position position="139"/>
    </location>
</feature>
<reference evidence="7" key="2">
    <citation type="submission" date="2018-11" db="EMBL/GenBank/DDBJ databases">
        <title>Trombidioid mite genomics.</title>
        <authorList>
            <person name="Dong X."/>
        </authorList>
    </citation>
    <scope>NUCLEOTIDE SEQUENCE</scope>
    <source>
        <strain evidence="7">UoL-WK</strain>
    </source>
</reference>
<dbReference type="PROSITE" id="PS00763">
    <property type="entry name" value="GLUTATHIONE_PEROXID_2"/>
    <property type="match status" value="1"/>
</dbReference>
<evidence type="ECO:0000256" key="2">
    <source>
        <dbReference type="ARBA" id="ARBA00022559"/>
    </source>
</evidence>
<proteinExistence type="inferred from homology"/>
<keyword evidence="8" id="KW-1185">Reference proteome</keyword>
<dbReference type="Gene3D" id="3.40.30.10">
    <property type="entry name" value="Glutaredoxin"/>
    <property type="match status" value="1"/>
</dbReference>
<dbReference type="PANTHER" id="PTHR11592">
    <property type="entry name" value="GLUTATHIONE PEROXIDASE"/>
    <property type="match status" value="1"/>
</dbReference>
<organism evidence="7 8">
    <name type="scientific">Dinothrombium tinctorium</name>
    <dbReference type="NCBI Taxonomy" id="1965070"/>
    <lineage>
        <taxon>Eukaryota</taxon>
        <taxon>Metazoa</taxon>
        <taxon>Ecdysozoa</taxon>
        <taxon>Arthropoda</taxon>
        <taxon>Chelicerata</taxon>
        <taxon>Arachnida</taxon>
        <taxon>Acari</taxon>
        <taxon>Acariformes</taxon>
        <taxon>Trombidiformes</taxon>
        <taxon>Prostigmata</taxon>
        <taxon>Anystina</taxon>
        <taxon>Parasitengona</taxon>
        <taxon>Trombidioidea</taxon>
        <taxon>Trombidiidae</taxon>
        <taxon>Dinothrombium</taxon>
    </lineage>
</organism>
<dbReference type="GO" id="GO:0006979">
    <property type="term" value="P:response to oxidative stress"/>
    <property type="evidence" value="ECO:0007669"/>
    <property type="project" value="InterPro"/>
</dbReference>
<dbReference type="Proteomes" id="UP000285301">
    <property type="component" value="Unassembled WGS sequence"/>
</dbReference>
<dbReference type="PIRSF" id="PIRSF000303">
    <property type="entry name" value="Glutathion_perox"/>
    <property type="match status" value="1"/>
</dbReference>
<dbReference type="AlphaFoldDB" id="A0A3S3NHB2"/>
<reference evidence="7 8" key="1">
    <citation type="journal article" date="2018" name="Gigascience">
        <title>Genomes of trombidid mites reveal novel predicted allergens and laterally-transferred genes associated with secondary metabolism.</title>
        <authorList>
            <person name="Dong X."/>
            <person name="Chaisiri K."/>
            <person name="Xia D."/>
            <person name="Armstrong S.D."/>
            <person name="Fang Y."/>
            <person name="Donnelly M.J."/>
            <person name="Kadowaki T."/>
            <person name="McGarry J.W."/>
            <person name="Darby A.C."/>
            <person name="Makepeace B.L."/>
        </authorList>
    </citation>
    <scope>NUCLEOTIDE SEQUENCE [LARGE SCALE GENOMIC DNA]</scope>
    <source>
        <strain evidence="7">UoL-WK</strain>
    </source>
</reference>
<accession>A0A3S3NHB2</accession>
<evidence type="ECO:0000256" key="1">
    <source>
        <dbReference type="ARBA" id="ARBA00006926"/>
    </source>
</evidence>
<dbReference type="CDD" id="cd00340">
    <property type="entry name" value="GSH_Peroxidase"/>
    <property type="match status" value="1"/>
</dbReference>
<evidence type="ECO:0000313" key="8">
    <source>
        <dbReference type="Proteomes" id="UP000285301"/>
    </source>
</evidence>
<dbReference type="STRING" id="1965070.A0A3S3NHB2"/>
<keyword evidence="4 5" id="KW-0560">Oxidoreductase</keyword>
<dbReference type="InterPro" id="IPR000889">
    <property type="entry name" value="Glutathione_peroxidase"/>
</dbReference>
<protein>
    <recommendedName>
        <fullName evidence="5">Glutathione peroxidase</fullName>
    </recommendedName>
</protein>
<keyword evidence="2 5" id="KW-0575">Peroxidase</keyword>
<dbReference type="EMBL" id="NCKU01016113">
    <property type="protein sequence ID" value="RWR99258.1"/>
    <property type="molecule type" value="Genomic_DNA"/>
</dbReference>
<sequence length="139" mass="15734">MADAKNASTIYEFTANDIDGKPVSLEKYRGYVAVVQLNSLYDKYEDKGLRILAFPCNQFGGQEPGTESEIKQFMQDRGVRFDAFAKIDVNGSKTHPLFVFLKHKLGGTLGSFIKWNFTKFLVNREGVPVKRFGPKDEPF</sequence>
<name>A0A3S3NHB2_9ACAR</name>
<evidence type="ECO:0000313" key="7">
    <source>
        <dbReference type="EMBL" id="RWR99310.1"/>
    </source>
</evidence>
<dbReference type="PRINTS" id="PR01011">
    <property type="entry name" value="GLUTPROXDASE"/>
</dbReference>
<gene>
    <name evidence="7" type="ORF">B4U79_02040</name>
    <name evidence="6" type="ORF">B4U79_15130</name>
</gene>
<dbReference type="InterPro" id="IPR029760">
    <property type="entry name" value="GPX_CS"/>
</dbReference>
<dbReference type="Pfam" id="PF00255">
    <property type="entry name" value="GSHPx"/>
    <property type="match status" value="1"/>
</dbReference>
<keyword evidence="3" id="KW-0712">Selenocysteine</keyword>